<dbReference type="InterPro" id="IPR029044">
    <property type="entry name" value="Nucleotide-diphossugar_trans"/>
</dbReference>
<comment type="caution">
    <text evidence="3">The sequence shown here is derived from an EMBL/GenBank/DDBJ whole genome shotgun (WGS) entry which is preliminary data.</text>
</comment>
<evidence type="ECO:0000313" key="3">
    <source>
        <dbReference type="EMBL" id="OGG58490.1"/>
    </source>
</evidence>
<accession>A0A1F6DAW8</accession>
<dbReference type="AlphaFoldDB" id="A0A1F6DAW8"/>
<dbReference type="PANTHER" id="PTHR43584:SF8">
    <property type="entry name" value="N-ACETYLMURAMATE ALPHA-1-PHOSPHATE URIDYLYLTRANSFERASE"/>
    <property type="match status" value="1"/>
</dbReference>
<evidence type="ECO:0000256" key="1">
    <source>
        <dbReference type="ARBA" id="ARBA00022679"/>
    </source>
</evidence>
<dbReference type="SUPFAM" id="SSF53448">
    <property type="entry name" value="Nucleotide-diphospho-sugar transferases"/>
    <property type="match status" value="1"/>
</dbReference>
<proteinExistence type="predicted"/>
<keyword evidence="2" id="KW-0548">Nucleotidyltransferase</keyword>
<reference evidence="3 4" key="1">
    <citation type="journal article" date="2016" name="Nat. Commun.">
        <title>Thousands of microbial genomes shed light on interconnected biogeochemical processes in an aquifer system.</title>
        <authorList>
            <person name="Anantharaman K."/>
            <person name="Brown C.T."/>
            <person name="Hug L.A."/>
            <person name="Sharon I."/>
            <person name="Castelle C.J."/>
            <person name="Probst A.J."/>
            <person name="Thomas B.C."/>
            <person name="Singh A."/>
            <person name="Wilkins M.J."/>
            <person name="Karaoz U."/>
            <person name="Brodie E.L."/>
            <person name="Williams K.H."/>
            <person name="Hubbard S.S."/>
            <person name="Banfield J.F."/>
        </authorList>
    </citation>
    <scope>NUCLEOTIDE SEQUENCE [LARGE SCALE GENOMIC DNA]</scope>
</reference>
<dbReference type="GO" id="GO:0016779">
    <property type="term" value="F:nucleotidyltransferase activity"/>
    <property type="evidence" value="ECO:0007669"/>
    <property type="project" value="UniProtKB-KW"/>
</dbReference>
<evidence type="ECO:0000313" key="4">
    <source>
        <dbReference type="Proteomes" id="UP000176377"/>
    </source>
</evidence>
<organism evidence="3 4">
    <name type="scientific">Candidatus Kaiserbacteria bacterium RIFCSPHIGHO2_01_FULL_56_24</name>
    <dbReference type="NCBI Taxonomy" id="1798487"/>
    <lineage>
        <taxon>Bacteria</taxon>
        <taxon>Candidatus Kaiseribacteriota</taxon>
    </lineage>
</organism>
<keyword evidence="1" id="KW-0808">Transferase</keyword>
<name>A0A1F6DAW8_9BACT</name>
<dbReference type="PANTHER" id="PTHR43584">
    <property type="entry name" value="NUCLEOTIDYL TRANSFERASE"/>
    <property type="match status" value="1"/>
</dbReference>
<dbReference type="Gene3D" id="3.90.550.10">
    <property type="entry name" value="Spore Coat Polysaccharide Biosynthesis Protein SpsA, Chain A"/>
    <property type="match status" value="1"/>
</dbReference>
<sequence>MGKLTEMLPKPLLLVNGKTLLEHKFDALPEEVHEIILIVGYLKDAIIAKFGDSYNGKKLVYIEQKNIVGGTMDALLQAKDLLTEKFLVMMGDDIYSKEDISALLTHDWAILVQRVPDTGAGGKVVYDIEGHVIDIIESGGHAGGEGAVNTNMWVLDPRIFEHPPVPKTPGSMELGLPQTVLAASKASEIPLDVVEATRWIQITNPEDIQKAEKLLSTT</sequence>
<gene>
    <name evidence="3" type="ORF">A2765_02035</name>
</gene>
<dbReference type="InterPro" id="IPR050065">
    <property type="entry name" value="GlmU-like"/>
</dbReference>
<dbReference type="Proteomes" id="UP000176377">
    <property type="component" value="Unassembled WGS sequence"/>
</dbReference>
<protein>
    <submittedName>
        <fullName evidence="3">Uncharacterized protein</fullName>
    </submittedName>
</protein>
<dbReference type="EMBL" id="MFLA01000032">
    <property type="protein sequence ID" value="OGG58490.1"/>
    <property type="molecule type" value="Genomic_DNA"/>
</dbReference>
<evidence type="ECO:0000256" key="2">
    <source>
        <dbReference type="ARBA" id="ARBA00022695"/>
    </source>
</evidence>